<dbReference type="Proteomes" id="UP001176941">
    <property type="component" value="Unassembled WGS sequence"/>
</dbReference>
<protein>
    <submittedName>
        <fullName evidence="1">Uncharacterized protein</fullName>
    </submittedName>
</protein>
<organism evidence="1 2">
    <name type="scientific">Rangifer tarandus platyrhynchus</name>
    <name type="common">Svalbard reindeer</name>
    <dbReference type="NCBI Taxonomy" id="3082113"/>
    <lineage>
        <taxon>Eukaryota</taxon>
        <taxon>Metazoa</taxon>
        <taxon>Chordata</taxon>
        <taxon>Craniata</taxon>
        <taxon>Vertebrata</taxon>
        <taxon>Euteleostomi</taxon>
        <taxon>Mammalia</taxon>
        <taxon>Eutheria</taxon>
        <taxon>Laurasiatheria</taxon>
        <taxon>Artiodactyla</taxon>
        <taxon>Ruminantia</taxon>
        <taxon>Pecora</taxon>
        <taxon>Cervidae</taxon>
        <taxon>Odocoileinae</taxon>
        <taxon>Rangifer</taxon>
    </lineage>
</organism>
<evidence type="ECO:0000313" key="2">
    <source>
        <dbReference type="Proteomes" id="UP001176941"/>
    </source>
</evidence>
<accession>A0ABN8XKZ3</accession>
<sequence length="157" mass="17083">MRETVIVLSYSTCAVLALQGTNTVRAATGGPPPTGNDETGSKDIAARDNDVQFLTLLEYTLRSQTDLLPRNAASLEFGASLLRDLLDLFLRAYDVLTGPGAGATVAVAAELAHLLRVRLLLLHQPLMEDVLFGPQYYQMLSMRVHHLVMRLHSLGAP</sequence>
<reference evidence="1" key="1">
    <citation type="submission" date="2023-04" db="EMBL/GenBank/DDBJ databases">
        <authorList>
            <consortium name="ELIXIR-Norway"/>
        </authorList>
    </citation>
    <scope>NUCLEOTIDE SEQUENCE [LARGE SCALE GENOMIC DNA]</scope>
</reference>
<dbReference type="EMBL" id="CATKSN020000352">
    <property type="protein sequence ID" value="CAI9149518.1"/>
    <property type="molecule type" value="Genomic_DNA"/>
</dbReference>
<proteinExistence type="predicted"/>
<evidence type="ECO:0000313" key="1">
    <source>
        <dbReference type="EMBL" id="CAI9149518.1"/>
    </source>
</evidence>
<keyword evidence="2" id="KW-1185">Reference proteome</keyword>
<gene>
    <name evidence="1" type="ORF">MRATA1EN1_LOCUS31136</name>
</gene>
<name>A0ABN8XKZ3_RANTA</name>
<comment type="caution">
    <text evidence="1">The sequence shown here is derived from an EMBL/GenBank/DDBJ whole genome shotgun (WGS) entry which is preliminary data.</text>
</comment>